<protein>
    <submittedName>
        <fullName evidence="2">Uncharacterized protein</fullName>
    </submittedName>
</protein>
<gene>
    <name evidence="2" type="ORF">B0H17DRAFT_1104118</name>
</gene>
<name>A0AAD7CCV7_MYCRO</name>
<dbReference type="EMBL" id="JARKIE010000400">
    <property type="protein sequence ID" value="KAJ7645336.1"/>
    <property type="molecule type" value="Genomic_DNA"/>
</dbReference>
<evidence type="ECO:0000313" key="3">
    <source>
        <dbReference type="Proteomes" id="UP001221757"/>
    </source>
</evidence>
<sequence length="222" mass="24970">MYSSFPDTVATHPSYSKVIAAYAAPMLPTLTSAQQPLRRQDAEAGLVWADPLADSEGWEIADSDGDEDDSYESYGIIGELTRRINAITVSSRSRLPAKPVAVQPTVAAKPISVKPAAAEKTQKRLGRPRHDLRGRGLWRYVQQEEQDARERQRHGLKPQPSRLYPYQQQELVRARKRQRASSGYHPQHASVSETEKATKKDRKPKGKKEVVEKRKALVVYTV</sequence>
<dbReference type="AlphaFoldDB" id="A0AAD7CCV7"/>
<dbReference type="Proteomes" id="UP001221757">
    <property type="component" value="Unassembled WGS sequence"/>
</dbReference>
<feature type="non-terminal residue" evidence="2">
    <location>
        <position position="222"/>
    </location>
</feature>
<keyword evidence="3" id="KW-1185">Reference proteome</keyword>
<feature type="region of interest" description="Disordered" evidence="1">
    <location>
        <begin position="144"/>
        <end position="210"/>
    </location>
</feature>
<reference evidence="2" key="1">
    <citation type="submission" date="2023-03" db="EMBL/GenBank/DDBJ databases">
        <title>Massive genome expansion in bonnet fungi (Mycena s.s.) driven by repeated elements and novel gene families across ecological guilds.</title>
        <authorList>
            <consortium name="Lawrence Berkeley National Laboratory"/>
            <person name="Harder C.B."/>
            <person name="Miyauchi S."/>
            <person name="Viragh M."/>
            <person name="Kuo A."/>
            <person name="Thoen E."/>
            <person name="Andreopoulos B."/>
            <person name="Lu D."/>
            <person name="Skrede I."/>
            <person name="Drula E."/>
            <person name="Henrissat B."/>
            <person name="Morin E."/>
            <person name="Kohler A."/>
            <person name="Barry K."/>
            <person name="LaButti K."/>
            <person name="Morin E."/>
            <person name="Salamov A."/>
            <person name="Lipzen A."/>
            <person name="Mereny Z."/>
            <person name="Hegedus B."/>
            <person name="Baldrian P."/>
            <person name="Stursova M."/>
            <person name="Weitz H."/>
            <person name="Taylor A."/>
            <person name="Grigoriev I.V."/>
            <person name="Nagy L.G."/>
            <person name="Martin F."/>
            <person name="Kauserud H."/>
        </authorList>
    </citation>
    <scope>NUCLEOTIDE SEQUENCE</scope>
    <source>
        <strain evidence="2">CBHHK067</strain>
    </source>
</reference>
<evidence type="ECO:0000313" key="2">
    <source>
        <dbReference type="EMBL" id="KAJ7645336.1"/>
    </source>
</evidence>
<comment type="caution">
    <text evidence="2">The sequence shown here is derived from an EMBL/GenBank/DDBJ whole genome shotgun (WGS) entry which is preliminary data.</text>
</comment>
<organism evidence="2 3">
    <name type="scientific">Mycena rosella</name>
    <name type="common">Pink bonnet</name>
    <name type="synonym">Agaricus rosellus</name>
    <dbReference type="NCBI Taxonomy" id="1033263"/>
    <lineage>
        <taxon>Eukaryota</taxon>
        <taxon>Fungi</taxon>
        <taxon>Dikarya</taxon>
        <taxon>Basidiomycota</taxon>
        <taxon>Agaricomycotina</taxon>
        <taxon>Agaricomycetes</taxon>
        <taxon>Agaricomycetidae</taxon>
        <taxon>Agaricales</taxon>
        <taxon>Marasmiineae</taxon>
        <taxon>Mycenaceae</taxon>
        <taxon>Mycena</taxon>
    </lineage>
</organism>
<accession>A0AAD7CCV7</accession>
<evidence type="ECO:0000256" key="1">
    <source>
        <dbReference type="SAM" id="MobiDB-lite"/>
    </source>
</evidence>
<proteinExistence type="predicted"/>